<dbReference type="GO" id="GO:0004930">
    <property type="term" value="F:G protein-coupled receptor activity"/>
    <property type="evidence" value="ECO:0007669"/>
    <property type="project" value="InterPro"/>
</dbReference>
<dbReference type="PROSITE" id="PS00524">
    <property type="entry name" value="SMB_1"/>
    <property type="match status" value="1"/>
</dbReference>
<dbReference type="InterPro" id="IPR036024">
    <property type="entry name" value="Somatomedin_B-like_dom_sf"/>
</dbReference>
<dbReference type="CDD" id="cd15039">
    <property type="entry name" value="7tmB3_Methuselah-like"/>
    <property type="match status" value="1"/>
</dbReference>
<evidence type="ECO:0000313" key="12">
    <source>
        <dbReference type="RefSeq" id="XP_013417852.1"/>
    </source>
</evidence>
<feature type="domain" description="SMB" evidence="10">
    <location>
        <begin position="72"/>
        <end position="114"/>
    </location>
</feature>
<keyword evidence="8" id="KW-0732">Signal</keyword>
<dbReference type="PROSITE" id="PS50958">
    <property type="entry name" value="SMB_2"/>
    <property type="match status" value="1"/>
</dbReference>
<dbReference type="SMART" id="SM00201">
    <property type="entry name" value="SO"/>
    <property type="match status" value="1"/>
</dbReference>
<feature type="chain" id="PRO_5010182631" evidence="8">
    <location>
        <begin position="28"/>
        <end position="907"/>
    </location>
</feature>
<dbReference type="InParanoid" id="A0A1S3K5R7"/>
<dbReference type="SUPFAM" id="SSF90188">
    <property type="entry name" value="Somatomedin B domain"/>
    <property type="match status" value="1"/>
</dbReference>
<evidence type="ECO:0000256" key="5">
    <source>
        <dbReference type="ARBA" id="ARBA00023157"/>
    </source>
</evidence>
<keyword evidence="4 7" id="KW-0472">Membrane</keyword>
<dbReference type="Pfam" id="PF00002">
    <property type="entry name" value="7tm_2"/>
    <property type="match status" value="1"/>
</dbReference>
<dbReference type="Gene3D" id="4.10.410.20">
    <property type="match status" value="1"/>
</dbReference>
<feature type="transmembrane region" description="Helical" evidence="7">
    <location>
        <begin position="597"/>
        <end position="619"/>
    </location>
</feature>
<feature type="transmembrane region" description="Helical" evidence="7">
    <location>
        <begin position="670"/>
        <end position="689"/>
    </location>
</feature>
<evidence type="ECO:0000256" key="2">
    <source>
        <dbReference type="ARBA" id="ARBA00022692"/>
    </source>
</evidence>
<dbReference type="OrthoDB" id="6134459at2759"/>
<dbReference type="RefSeq" id="XP_013417852.1">
    <property type="nucleotide sequence ID" value="XM_013562398.1"/>
</dbReference>
<keyword evidence="11" id="KW-1185">Reference proteome</keyword>
<protein>
    <submittedName>
        <fullName evidence="12">Uncharacterized protein LOC106178968</fullName>
    </submittedName>
</protein>
<dbReference type="InterPro" id="IPR053231">
    <property type="entry name" value="GPCR_LN-TM7"/>
</dbReference>
<dbReference type="GO" id="GO:0016020">
    <property type="term" value="C:membrane"/>
    <property type="evidence" value="ECO:0007669"/>
    <property type="project" value="UniProtKB-SubCell"/>
</dbReference>
<dbReference type="PANTHER" id="PTHR45902">
    <property type="entry name" value="LATROPHILIN RECEPTOR-LIKE PROTEIN A"/>
    <property type="match status" value="1"/>
</dbReference>
<keyword evidence="3 7" id="KW-1133">Transmembrane helix</keyword>
<evidence type="ECO:0000259" key="10">
    <source>
        <dbReference type="PROSITE" id="PS50958"/>
    </source>
</evidence>
<dbReference type="PROSITE" id="PS50261">
    <property type="entry name" value="G_PROTEIN_RECEP_F2_4"/>
    <property type="match status" value="1"/>
</dbReference>
<name>A0A1S3K5R7_LINAN</name>
<gene>
    <name evidence="12" type="primary">LOC106178968</name>
</gene>
<feature type="domain" description="G-protein coupled receptors family 2 profile 2" evidence="9">
    <location>
        <begin position="598"/>
        <end position="851"/>
    </location>
</feature>
<dbReference type="InterPro" id="IPR000832">
    <property type="entry name" value="GPCR_2_secretin-like"/>
</dbReference>
<dbReference type="InterPro" id="IPR001212">
    <property type="entry name" value="Somatomedin_B_dom"/>
</dbReference>
<dbReference type="GeneID" id="106178968"/>
<evidence type="ECO:0000259" key="9">
    <source>
        <dbReference type="PROSITE" id="PS50261"/>
    </source>
</evidence>
<keyword evidence="5" id="KW-1015">Disulfide bond</keyword>
<feature type="signal peptide" evidence="8">
    <location>
        <begin position="1"/>
        <end position="27"/>
    </location>
</feature>
<evidence type="ECO:0000256" key="6">
    <source>
        <dbReference type="SAM" id="MobiDB-lite"/>
    </source>
</evidence>
<dbReference type="KEGG" id="lak:106178968"/>
<evidence type="ECO:0000256" key="4">
    <source>
        <dbReference type="ARBA" id="ARBA00023136"/>
    </source>
</evidence>
<feature type="transmembrane region" description="Helical" evidence="7">
    <location>
        <begin position="631"/>
        <end position="650"/>
    </location>
</feature>
<dbReference type="AlphaFoldDB" id="A0A1S3K5R7"/>
<feature type="transmembrane region" description="Helical" evidence="7">
    <location>
        <begin position="825"/>
        <end position="850"/>
    </location>
</feature>
<feature type="transmembrane region" description="Helical" evidence="7">
    <location>
        <begin position="799"/>
        <end position="819"/>
    </location>
</feature>
<sequence length="907" mass="101209">MHTSYLGKMNSLYFLIPLCISWKLVSSLNSWDLLPPPPPNLGDPVEFYNATDVCSGTLQKNIVMTNALKCDRSYSCQRRCGAVASQGEDCSCDEVCKTYGDCCYDYDSICQSNSRVIRIMPVIAAVPICVETSQDEFVLFLGEGCLPHWQGTDMETKCLSHSTALSHKIPVTDVTNRLHYTNIFCAKCNDVTDYRFWNASYECSKELEVLKNITDPLEILKQRSCYFKLHFPPGVTKRRCQAGRTVNRCPPNNTCTTQIQEACKKYKNVVDVQGKEYQNEYCAICHGKNVTDMTCPAKILFPFIPPIHSVVSGSTDVEISGSNNRPSLGSFSFSIVMDFTQDAEVHVGVGSGTDDDVTMCTLDEVTSSCIPSQCRKDYILRDGACVLGVLVYDVHVNTLWEPKATSDPLSIFITDDFQLKNYGQILTNLIGEMYGEAVYGFVTFGAARKQKESFLIHNDFKLQFNKTVEADEIKEEWINVTRTERFRSVLGQFVTLVNSTISLSLYHDPYELGDLMNATNTSDQVLHIAETDCERVRFDSYDTTENGNILLPSMTIINESDVLYDNNGSILVCRNLLNFTVSSNPQDNLSGDDSKEALGILTIVCIAISLVCLLIRIALQPFVALFQTFPGKLQLSLCLSLVLWKVFFLARPFASLSGDVSACIAVAALFHWSLLASFFWMNVIAIDLWKTFRRTSSLQISAESNKTIFGYVCYATLLPGGIVALCLVLDYVDIDSQFQPHYSGPACYISNIYPLVLFLVAPIGVILIVNIVLFAMIARSIHIAISEAGKLKAKRNKHTFLIYVRLFALMGTTWLFGFLSGGLNVLALNFIFVILTTLDGLLIFIAVVCSRRVWRDLRDRKIITRSSTRTLTLSSSNKLPPTPKSPTPSESNSLKFSLKQDTSLSRL</sequence>
<dbReference type="GO" id="GO:0007166">
    <property type="term" value="P:cell surface receptor signaling pathway"/>
    <property type="evidence" value="ECO:0007669"/>
    <property type="project" value="InterPro"/>
</dbReference>
<feature type="region of interest" description="Disordered" evidence="6">
    <location>
        <begin position="872"/>
        <end position="907"/>
    </location>
</feature>
<dbReference type="PANTHER" id="PTHR45902:SF1">
    <property type="entry name" value="LATROPHILIN RECEPTOR-LIKE PROTEIN A"/>
    <property type="match status" value="1"/>
</dbReference>
<keyword evidence="2 7" id="KW-0812">Transmembrane</keyword>
<evidence type="ECO:0000256" key="3">
    <source>
        <dbReference type="ARBA" id="ARBA00022989"/>
    </source>
</evidence>
<reference evidence="12" key="1">
    <citation type="submission" date="2025-08" db="UniProtKB">
        <authorList>
            <consortium name="RefSeq"/>
        </authorList>
    </citation>
    <scope>IDENTIFICATION</scope>
    <source>
        <tissue evidence="12">Gonads</tissue>
    </source>
</reference>
<evidence type="ECO:0000256" key="8">
    <source>
        <dbReference type="SAM" id="SignalP"/>
    </source>
</evidence>
<feature type="transmembrane region" description="Helical" evidence="7">
    <location>
        <begin position="709"/>
        <end position="732"/>
    </location>
</feature>
<proteinExistence type="predicted"/>
<evidence type="ECO:0000256" key="7">
    <source>
        <dbReference type="SAM" id="Phobius"/>
    </source>
</evidence>
<organism evidence="11 12">
    <name type="scientific">Lingula anatina</name>
    <name type="common">Brachiopod</name>
    <name type="synonym">Lingula unguis</name>
    <dbReference type="NCBI Taxonomy" id="7574"/>
    <lineage>
        <taxon>Eukaryota</taxon>
        <taxon>Metazoa</taxon>
        <taxon>Spiralia</taxon>
        <taxon>Lophotrochozoa</taxon>
        <taxon>Brachiopoda</taxon>
        <taxon>Linguliformea</taxon>
        <taxon>Lingulata</taxon>
        <taxon>Lingulida</taxon>
        <taxon>Linguloidea</taxon>
        <taxon>Lingulidae</taxon>
        <taxon>Lingula</taxon>
    </lineage>
</organism>
<comment type="subcellular location">
    <subcellularLocation>
        <location evidence="1">Membrane</location>
        <topology evidence="1">Multi-pass membrane protein</topology>
    </subcellularLocation>
</comment>
<accession>A0A1S3K5R7</accession>
<dbReference type="Proteomes" id="UP000085678">
    <property type="component" value="Unplaced"/>
</dbReference>
<feature type="transmembrane region" description="Helical" evidence="7">
    <location>
        <begin position="752"/>
        <end position="778"/>
    </location>
</feature>
<dbReference type="Gene3D" id="1.20.1070.10">
    <property type="entry name" value="Rhodopsin 7-helix transmembrane proteins"/>
    <property type="match status" value="1"/>
</dbReference>
<dbReference type="InterPro" id="IPR017981">
    <property type="entry name" value="GPCR_2-like_7TM"/>
</dbReference>
<dbReference type="Pfam" id="PF01033">
    <property type="entry name" value="Somatomedin_B"/>
    <property type="match status" value="1"/>
</dbReference>
<evidence type="ECO:0000313" key="11">
    <source>
        <dbReference type="Proteomes" id="UP000085678"/>
    </source>
</evidence>
<evidence type="ECO:0000256" key="1">
    <source>
        <dbReference type="ARBA" id="ARBA00004141"/>
    </source>
</evidence>